<proteinExistence type="predicted"/>
<gene>
    <name evidence="1" type="ORF">FEF65_07535</name>
</gene>
<accession>A0A5R9GNR7</accession>
<protein>
    <submittedName>
        <fullName evidence="1">Glutamyl-tRNA amidotransferase</fullName>
    </submittedName>
</protein>
<evidence type="ECO:0000313" key="1">
    <source>
        <dbReference type="EMBL" id="TLS67278.1"/>
    </source>
</evidence>
<keyword evidence="1" id="KW-0808">Transferase</keyword>
<dbReference type="GO" id="GO:0016740">
    <property type="term" value="F:transferase activity"/>
    <property type="evidence" value="ECO:0007669"/>
    <property type="project" value="UniProtKB-KW"/>
</dbReference>
<dbReference type="RefSeq" id="WP_138239194.1">
    <property type="nucleotide sequence ID" value="NZ_VBRY01000006.1"/>
</dbReference>
<dbReference type="AlphaFoldDB" id="A0A5R9GNR7"/>
<sequence>MNRRLIVAVCLFLAAVLWWRLDIKSLQAAIEGQTARLSGSRLIAKEVSLSLIHGVGLRLDQVSLNNPLLSMQAGHINIGIHLLPLLLGKIEVGTLDIHDATLKLDGDAAANLSASFASLPFERVHLIRSSIEDMRGISKLENIELDVRNIGPDREMLWEISSRQSDYSLHGHGQMAFRAGTVMSGFGKLKLTSIPASLLSVVAPTMLSDWFAGQSQRLSGGLTLDITRQRGWSLFGEVDAGGDEQHQPVRLRGKLSHPAAGELVWHDSFVHLDDRAVIALDGHCSQGQCESHLDARSMPVAAWLRLFPDAVDLPKTLAGKSRLEAMLRWHGDQWEASGSVRLNEASFSYRQQSRPLPALQLTVSELHGERNGWGGRAVITFPGIASEILLQADSSSAARVKHQPPSQSLLLTLASTKLADGVWQPFGNLLLSSLNIAPDLTGSGTMRAAVELQLQPEHSSLQLDLGADEARVAYAGQWEKPAGVVALCHGKVGWRSMISQPDGVQLDRCRVADAQLDTLAYHQKEKRESLALSGLTLDLDKLAERKLLLPDWLRLYHGRIEGSGQFDWLDGSGLLKRASGDWNLQQAGTFDWQLSGRVKVADGIFASDHLQLSGPLGQAELKGRFRATDRSGTINVLSGHLDWQALPGLPAGLADIHLAGHIAQGYVTALGYEWQGMSADYFMDQGHLVLKQGVVPFAGGQLQVDELMLTPVASSLRLDGKIRAKEVKLEQLPWLAEWLQADLSGKLGANIEVKGLFNQDGAVADMSAWQRSNGDLVVYSGSWLPRDSALRGLSAPGDFRKLQLRFRLQEQGVDIPSVELVRHGIRYRGQAAIAADGAISGGLKGGGAVTLQGQWPYPQWQPHLQ</sequence>
<comment type="caution">
    <text evidence="1">The sequence shown here is derived from an EMBL/GenBank/DDBJ whole genome shotgun (WGS) entry which is preliminary data.</text>
</comment>
<reference evidence="1 2" key="1">
    <citation type="journal article" date="2019" name="Appl. Environ. Microbiol.">
        <title>Environmental Evidence and Genomic Insight of Iron-oxidizing Bacteria Preference Towards More Corrosion Resistant Stainless Steel at Higher Salinities.</title>
        <authorList>
            <person name="Garrison C.E."/>
            <person name="Price K.A."/>
            <person name="Field E.K."/>
        </authorList>
    </citation>
    <scope>NUCLEOTIDE SEQUENCE [LARGE SCALE GENOMIC DNA]</scope>
    <source>
        <strain evidence="1 2">P3</strain>
    </source>
</reference>
<keyword evidence="2" id="KW-1185">Reference proteome</keyword>
<name>A0A5R9GNR7_9PROT</name>
<evidence type="ECO:0000313" key="2">
    <source>
        <dbReference type="Proteomes" id="UP000306585"/>
    </source>
</evidence>
<dbReference type="EMBL" id="VBRY01000006">
    <property type="protein sequence ID" value="TLS67278.1"/>
    <property type="molecule type" value="Genomic_DNA"/>
</dbReference>
<organism evidence="1 2">
    <name type="scientific">Mariprofundus erugo</name>
    <dbReference type="NCBI Taxonomy" id="2528639"/>
    <lineage>
        <taxon>Bacteria</taxon>
        <taxon>Pseudomonadati</taxon>
        <taxon>Pseudomonadota</taxon>
        <taxon>Candidatius Mariprofundia</taxon>
        <taxon>Mariprofundales</taxon>
        <taxon>Mariprofundaceae</taxon>
        <taxon>Mariprofundus</taxon>
    </lineage>
</organism>
<dbReference type="Proteomes" id="UP000306585">
    <property type="component" value="Unassembled WGS sequence"/>
</dbReference>